<dbReference type="RefSeq" id="WP_369329488.1">
    <property type="nucleotide sequence ID" value="NZ_JAULBC010000003.1"/>
</dbReference>
<gene>
    <name evidence="1" type="ORF">QTN47_11280</name>
</gene>
<dbReference type="EMBL" id="JAULBC010000003">
    <property type="protein sequence ID" value="MEX6688081.1"/>
    <property type="molecule type" value="Genomic_DNA"/>
</dbReference>
<name>A0ABV3ZG62_9BACT</name>
<proteinExistence type="predicted"/>
<organism evidence="1 2">
    <name type="scientific">Danxiaibacter flavus</name>
    <dbReference type="NCBI Taxonomy" id="3049108"/>
    <lineage>
        <taxon>Bacteria</taxon>
        <taxon>Pseudomonadati</taxon>
        <taxon>Bacteroidota</taxon>
        <taxon>Chitinophagia</taxon>
        <taxon>Chitinophagales</taxon>
        <taxon>Chitinophagaceae</taxon>
        <taxon>Danxiaibacter</taxon>
    </lineage>
</organism>
<evidence type="ECO:0000313" key="2">
    <source>
        <dbReference type="Proteomes" id="UP001560573"/>
    </source>
</evidence>
<reference evidence="1 2" key="1">
    <citation type="submission" date="2023-07" db="EMBL/GenBank/DDBJ databases">
        <authorList>
            <person name="Lian W.-H."/>
        </authorList>
    </citation>
    <scope>NUCLEOTIDE SEQUENCE [LARGE SCALE GENOMIC DNA]</scope>
    <source>
        <strain evidence="1 2">SYSU DXS3180</strain>
    </source>
</reference>
<evidence type="ECO:0000313" key="1">
    <source>
        <dbReference type="EMBL" id="MEX6688081.1"/>
    </source>
</evidence>
<protein>
    <submittedName>
        <fullName evidence="1">Uncharacterized protein</fullName>
    </submittedName>
</protein>
<accession>A0ABV3ZG62</accession>
<comment type="caution">
    <text evidence="1">The sequence shown here is derived from an EMBL/GenBank/DDBJ whole genome shotgun (WGS) entry which is preliminary data.</text>
</comment>
<sequence length="1017" mass="112650">MSDPLSRYAFLPWARRGIAAKIEELENLGNFATPPAGGWTIERAVVDVVANISASKGATNFADSVTQQVSLVAPGDITSLNTAVIVKTEPKNGITNFLPNYFPYIEFYEEDLPWKYSPAKANNHQLRPWIMLLALKEDEFKNDTGIMGALPSIQILPLATDPSGTTGAQSGALPTVAELWAWAHVHLNGDLDSTDLLSPDNANDVNTALDRFRQLVDSNPDRAYSRIICPRKLEPFTTYYCFLVPTYETGRLAGLGAEESVIQTHKAQEPSFGIAHLNDEGHLPYVDHFPVYFQWQFMTGKEGDFETLVRKLKPREVDPKVGTREMDIQQPGMNVNFGAGPVFNNGILMLEGAVLPPGTYNTRLPYPWSVAASSTAYRKKLAGLVNLGEDMMEATFPPALVQPYTTNPYGYTDPLPDIKDDPLIVPDLYGRWHALTRKLDASDTALNNNNSWLYELNLDPRSRAVAGVGVKYVKKRQEEIMDKAWGQLGEVIEANRKLKWGQHAQQVSNAGYNKHLKNQPAEQKAAIGNKMFRKVKSGSVTAFKKMEDSAVPDALYSYAYRKVERPNGPVMKRLDPAKTIFKQNSLRINLANNVFPAVAPKTVSSLQSVLTVDKISVDVEIVSNYKVASAMFAPTNPGNISFKEVADFESESRFQTAVMKYNDYFESTNWQGIPAVASLDVNALSTDVIAAINPIFTIAAKVYGQLQFMPGYTMPPADKIVPVMAYPVFNTPTYQSVVDLGVDYFCPNLGLIPKDTITLVESNQRFIEAFMVGLNHETGRELLWREFPTDQRGSYFRQFWDSSDAVNTGGLSDVAQAEQNLDIKKIHEWPTNSTLGTHSARVGMSTPNPLILVIRGELLNRFPDTVIYAQRAAFNGSDTQAQRLLGTDLKYPLFSAHISPDLTFIGFDLTAAAARGNRDGTPPDPGWFFVIQERPGEIRFGLDTDTSATAPRTWNDLSQGNAAFRLSYLNATNNAVVPTDDTINGKHIPWGFNSTNMAEILYQNPVLLAVHADDMLP</sequence>
<keyword evidence="2" id="KW-1185">Reference proteome</keyword>
<dbReference type="Proteomes" id="UP001560573">
    <property type="component" value="Unassembled WGS sequence"/>
</dbReference>